<feature type="transmembrane region" description="Helical" evidence="7">
    <location>
        <begin position="141"/>
        <end position="161"/>
    </location>
</feature>
<gene>
    <name evidence="9" type="ORF">CP880_06805</name>
</gene>
<dbReference type="Pfam" id="PF00528">
    <property type="entry name" value="BPD_transp_1"/>
    <property type="match status" value="1"/>
</dbReference>
<keyword evidence="4 7" id="KW-0812">Transmembrane</keyword>
<name>A0ABX9I8P0_9ACTN</name>
<accession>A0ABX9I8P0</accession>
<evidence type="ECO:0000256" key="6">
    <source>
        <dbReference type="ARBA" id="ARBA00023136"/>
    </source>
</evidence>
<dbReference type="SUPFAM" id="SSF161098">
    <property type="entry name" value="MetI-like"/>
    <property type="match status" value="1"/>
</dbReference>
<sequence length="338" mass="37159">MRSPVIAMHGSQDAEEGKVVVDTPRRRNHRRWSFDRISFFVVFLGVPLTIYLVFVISPFLQALYYSLTDWGGFSMKFKIVGLENYRILFADPLFRRAMLNNVILCVFVPLVAIASALALATMLTVGGSSHGQIRGLRGSGFYRVVSFFPYCVPAVVIGLLWSQLLDPSHGLVNGLLKGAGLGGFDNFAWLGERSTAMPVSIFIMLWGYIGFYMLLFVAAIKSIPSEIFEAAKIDGAGRFRVAVKIMVPLIRDNIQTAWIYLGIVSLDAFVYMSVLNPFGGSDNSTLVMSQQLWDSFQNARYGLACAQGVVICLFTLTFAGIVGLVSRLTGGKDSVTLA</sequence>
<feature type="transmembrane region" description="Helical" evidence="7">
    <location>
        <begin position="199"/>
        <end position="220"/>
    </location>
</feature>
<feature type="transmembrane region" description="Helical" evidence="7">
    <location>
        <begin position="98"/>
        <end position="120"/>
    </location>
</feature>
<dbReference type="PANTHER" id="PTHR30193:SF41">
    <property type="entry name" value="DIACETYLCHITOBIOSE UPTAKE SYSTEM PERMEASE PROTEIN NGCF"/>
    <property type="match status" value="1"/>
</dbReference>
<feature type="transmembrane region" description="Helical" evidence="7">
    <location>
        <begin position="37"/>
        <end position="60"/>
    </location>
</feature>
<keyword evidence="6 7" id="KW-0472">Membrane</keyword>
<dbReference type="InterPro" id="IPR000515">
    <property type="entry name" value="MetI-like"/>
</dbReference>
<keyword evidence="10" id="KW-1185">Reference proteome</keyword>
<keyword evidence="2 7" id="KW-0813">Transport</keyword>
<keyword evidence="5 7" id="KW-1133">Transmembrane helix</keyword>
<dbReference type="CDD" id="cd06261">
    <property type="entry name" value="TM_PBP2"/>
    <property type="match status" value="1"/>
</dbReference>
<comment type="subcellular location">
    <subcellularLocation>
        <location evidence="1 7">Cell membrane</location>
        <topology evidence="1 7">Multi-pass membrane protein</topology>
    </subcellularLocation>
</comment>
<evidence type="ECO:0000313" key="9">
    <source>
        <dbReference type="EMBL" id="REB69164.1"/>
    </source>
</evidence>
<dbReference type="InterPro" id="IPR035906">
    <property type="entry name" value="MetI-like_sf"/>
</dbReference>
<dbReference type="EMBL" id="PCZS01000002">
    <property type="protein sequence ID" value="REB69164.1"/>
    <property type="molecule type" value="Genomic_DNA"/>
</dbReference>
<evidence type="ECO:0000313" key="10">
    <source>
        <dbReference type="Proteomes" id="UP000256324"/>
    </source>
</evidence>
<dbReference type="PANTHER" id="PTHR30193">
    <property type="entry name" value="ABC TRANSPORTER PERMEASE PROTEIN"/>
    <property type="match status" value="1"/>
</dbReference>
<protein>
    <submittedName>
        <fullName evidence="9">Sugar ABC transporter permease</fullName>
    </submittedName>
</protein>
<evidence type="ECO:0000256" key="7">
    <source>
        <dbReference type="RuleBase" id="RU363032"/>
    </source>
</evidence>
<organism evidence="9 10">
    <name type="scientific">Cutibacterium namnetense</name>
    <dbReference type="NCBI Taxonomy" id="1574624"/>
    <lineage>
        <taxon>Bacteria</taxon>
        <taxon>Bacillati</taxon>
        <taxon>Actinomycetota</taxon>
        <taxon>Actinomycetes</taxon>
        <taxon>Propionibacteriales</taxon>
        <taxon>Propionibacteriaceae</taxon>
        <taxon>Cutibacterium</taxon>
    </lineage>
</organism>
<evidence type="ECO:0000256" key="2">
    <source>
        <dbReference type="ARBA" id="ARBA00022448"/>
    </source>
</evidence>
<proteinExistence type="inferred from homology"/>
<evidence type="ECO:0000256" key="1">
    <source>
        <dbReference type="ARBA" id="ARBA00004651"/>
    </source>
</evidence>
<dbReference type="Gene3D" id="1.10.3720.10">
    <property type="entry name" value="MetI-like"/>
    <property type="match status" value="1"/>
</dbReference>
<dbReference type="InterPro" id="IPR051393">
    <property type="entry name" value="ABC_transporter_permease"/>
</dbReference>
<reference evidence="9 10" key="1">
    <citation type="submission" date="2017-09" db="EMBL/GenBank/DDBJ databases">
        <authorList>
            <person name="Bumgarner R.E."/>
        </authorList>
    </citation>
    <scope>NUCLEOTIDE SEQUENCE [LARGE SCALE GENOMIC DNA]</scope>
    <source>
        <strain evidence="9 10">T34998</strain>
    </source>
</reference>
<evidence type="ECO:0000256" key="5">
    <source>
        <dbReference type="ARBA" id="ARBA00022989"/>
    </source>
</evidence>
<feature type="transmembrane region" description="Helical" evidence="7">
    <location>
        <begin position="299"/>
        <end position="325"/>
    </location>
</feature>
<comment type="similarity">
    <text evidence="7">Belongs to the binding-protein-dependent transport system permease family.</text>
</comment>
<dbReference type="PROSITE" id="PS50928">
    <property type="entry name" value="ABC_TM1"/>
    <property type="match status" value="1"/>
</dbReference>
<feature type="domain" description="ABC transmembrane type-1" evidence="8">
    <location>
        <begin position="98"/>
        <end position="322"/>
    </location>
</feature>
<dbReference type="RefSeq" id="WP_115938806.1">
    <property type="nucleotide sequence ID" value="NZ_PCZS01000002.1"/>
</dbReference>
<evidence type="ECO:0000256" key="4">
    <source>
        <dbReference type="ARBA" id="ARBA00022692"/>
    </source>
</evidence>
<keyword evidence="3" id="KW-1003">Cell membrane</keyword>
<evidence type="ECO:0000259" key="8">
    <source>
        <dbReference type="PROSITE" id="PS50928"/>
    </source>
</evidence>
<dbReference type="Proteomes" id="UP000256324">
    <property type="component" value="Unassembled WGS sequence"/>
</dbReference>
<evidence type="ECO:0000256" key="3">
    <source>
        <dbReference type="ARBA" id="ARBA00022475"/>
    </source>
</evidence>
<feature type="transmembrane region" description="Helical" evidence="7">
    <location>
        <begin position="258"/>
        <end position="279"/>
    </location>
</feature>
<comment type="caution">
    <text evidence="9">The sequence shown here is derived from an EMBL/GenBank/DDBJ whole genome shotgun (WGS) entry which is preliminary data.</text>
</comment>